<evidence type="ECO:0000313" key="1">
    <source>
        <dbReference type="EMBL" id="KAH8015811.1"/>
    </source>
</evidence>
<dbReference type="EMBL" id="CM037614">
    <property type="protein sequence ID" value="KAH8015811.1"/>
    <property type="molecule type" value="Genomic_DNA"/>
</dbReference>
<protein>
    <submittedName>
        <fullName evidence="1">Uncharacterized protein</fullName>
    </submittedName>
</protein>
<proteinExistence type="predicted"/>
<sequence length="263" mass="28103">MHHCQLAQTLEQNMKSQLNEKEKEQVAEPPLSVLEARQPTGYSSASFYDLTSLPSLTESTSDPDFEYSSPSEPTSSSDNASPAHSEHSSASLSLASDISWAGTAQPSAGSGSHSERQSSAESGPSFPEPSWAASENTTPFGHSLGLEGWSVDSDSSGLSYGGENGVAWPTSLIPSVMASPQNGHSPIVVSPTSSLASGPSEQPQRCDHPGHRSRLSSEGESDHEGPVRFVVYSPHKTLKDLRGDCGCWQEKKKLRWKSLKAYT</sequence>
<name>A0ACB8G7X0_9SAUR</name>
<organism evidence="1 2">
    <name type="scientific">Sphaerodactylus townsendi</name>
    <dbReference type="NCBI Taxonomy" id="933632"/>
    <lineage>
        <taxon>Eukaryota</taxon>
        <taxon>Metazoa</taxon>
        <taxon>Chordata</taxon>
        <taxon>Craniata</taxon>
        <taxon>Vertebrata</taxon>
        <taxon>Euteleostomi</taxon>
        <taxon>Lepidosauria</taxon>
        <taxon>Squamata</taxon>
        <taxon>Bifurcata</taxon>
        <taxon>Gekkota</taxon>
        <taxon>Sphaerodactylidae</taxon>
        <taxon>Sphaerodactylus</taxon>
    </lineage>
</organism>
<dbReference type="Proteomes" id="UP000827872">
    <property type="component" value="Linkage Group LG01"/>
</dbReference>
<reference evidence="1" key="1">
    <citation type="submission" date="2021-08" db="EMBL/GenBank/DDBJ databases">
        <title>The first chromosome-level gecko genome reveals the dynamic sex chromosomes of Neotropical dwarf geckos (Sphaerodactylidae: Sphaerodactylus).</title>
        <authorList>
            <person name="Pinto B.J."/>
            <person name="Keating S.E."/>
            <person name="Gamble T."/>
        </authorList>
    </citation>
    <scope>NUCLEOTIDE SEQUENCE</scope>
    <source>
        <strain evidence="1">TG3544</strain>
    </source>
</reference>
<accession>A0ACB8G7X0</accession>
<comment type="caution">
    <text evidence="1">The sequence shown here is derived from an EMBL/GenBank/DDBJ whole genome shotgun (WGS) entry which is preliminary data.</text>
</comment>
<evidence type="ECO:0000313" key="2">
    <source>
        <dbReference type="Proteomes" id="UP000827872"/>
    </source>
</evidence>
<gene>
    <name evidence="1" type="ORF">K3G42_008863</name>
</gene>
<keyword evidence="2" id="KW-1185">Reference proteome</keyword>